<reference evidence="2 3" key="1">
    <citation type="journal article" date="2023" name="Elife">
        <title>Identification of key yeast species and microbe-microbe interactions impacting larval growth of Drosophila in the wild.</title>
        <authorList>
            <person name="Mure A."/>
            <person name="Sugiura Y."/>
            <person name="Maeda R."/>
            <person name="Honda K."/>
            <person name="Sakurai N."/>
            <person name="Takahashi Y."/>
            <person name="Watada M."/>
            <person name="Katoh T."/>
            <person name="Gotoh A."/>
            <person name="Gotoh Y."/>
            <person name="Taniguchi I."/>
            <person name="Nakamura K."/>
            <person name="Hayashi T."/>
            <person name="Katayama T."/>
            <person name="Uemura T."/>
            <person name="Hattori Y."/>
        </authorList>
    </citation>
    <scope>NUCLEOTIDE SEQUENCE [LARGE SCALE GENOMIC DNA]</scope>
    <source>
        <strain evidence="2 3">PK-24</strain>
    </source>
</reference>
<sequence>MGTQDAMIFIDSWENQELKWDEVEFSNVEDVDQHDNLLEQFLSQQEEPNTSMSLAPNNNPIFNSSYANRMKQKSRKLNWKDVDIDSFLTHAKNKNGSSNHIHDQTILKNPNLGGFSGDAELDSMLGLNRAVPINNGSMNDVLIDIDNLHQSSLNLETDFEMDKNNIDIDYNIDNDMAVSALSRNILNADVSRSFSHQFTTPVVNNRVYSNNYQSSINRNISSQQRRQVSDTSMRNVSYHSPRRENIR</sequence>
<evidence type="ECO:0000256" key="1">
    <source>
        <dbReference type="SAM" id="MobiDB-lite"/>
    </source>
</evidence>
<comment type="caution">
    <text evidence="2">The sequence shown here is derived from an EMBL/GenBank/DDBJ whole genome shotgun (WGS) entry which is preliminary data.</text>
</comment>
<name>A0AAV5R2R6_PICKL</name>
<evidence type="ECO:0000313" key="3">
    <source>
        <dbReference type="Proteomes" id="UP001378960"/>
    </source>
</evidence>
<feature type="compositionally biased region" description="Polar residues" evidence="1">
    <location>
        <begin position="229"/>
        <end position="238"/>
    </location>
</feature>
<evidence type="ECO:0008006" key="4">
    <source>
        <dbReference type="Google" id="ProtNLM"/>
    </source>
</evidence>
<evidence type="ECO:0000313" key="2">
    <source>
        <dbReference type="EMBL" id="GMM44921.1"/>
    </source>
</evidence>
<gene>
    <name evidence="2" type="ORF">DAPK24_014960</name>
</gene>
<dbReference type="EMBL" id="BTGB01000001">
    <property type="protein sequence ID" value="GMM44921.1"/>
    <property type="molecule type" value="Genomic_DNA"/>
</dbReference>
<feature type="region of interest" description="Disordered" evidence="1">
    <location>
        <begin position="221"/>
        <end position="247"/>
    </location>
</feature>
<protein>
    <recommendedName>
        <fullName evidence="4">Anaphase-promoting complex subunit 13</fullName>
    </recommendedName>
</protein>
<keyword evidence="3" id="KW-1185">Reference proteome</keyword>
<organism evidence="2 3">
    <name type="scientific">Pichia kluyveri</name>
    <name type="common">Yeast</name>
    <dbReference type="NCBI Taxonomy" id="36015"/>
    <lineage>
        <taxon>Eukaryota</taxon>
        <taxon>Fungi</taxon>
        <taxon>Dikarya</taxon>
        <taxon>Ascomycota</taxon>
        <taxon>Saccharomycotina</taxon>
        <taxon>Pichiomycetes</taxon>
        <taxon>Pichiales</taxon>
        <taxon>Pichiaceae</taxon>
        <taxon>Pichia</taxon>
    </lineage>
</organism>
<proteinExistence type="predicted"/>
<dbReference type="Proteomes" id="UP001378960">
    <property type="component" value="Unassembled WGS sequence"/>
</dbReference>
<accession>A0AAV5R2R6</accession>
<dbReference type="AlphaFoldDB" id="A0AAV5R2R6"/>